<dbReference type="Pfam" id="PF04138">
    <property type="entry name" value="GtrA_DPMS_TM"/>
    <property type="match status" value="1"/>
</dbReference>
<dbReference type="Proteomes" id="UP000176204">
    <property type="component" value="Chromosome I"/>
</dbReference>
<keyword evidence="9" id="KW-1185">Reference proteome</keyword>
<dbReference type="InterPro" id="IPR007267">
    <property type="entry name" value="GtrA_DPMS_TM"/>
</dbReference>
<sequence>MKTVEGLYVRVRSLLVRYESVVKFMIVGGGATLVHMVAANVARFLYDAAPLTANIIGYCTGFFLSFFGHKFWSFAKTAQEEQGVHTFLKFGVVTAVGFGVNNGVFYVFCKMIPPLFGYAVAEEGGLWFNVSVASGCLVAAASSYCFNRFWAFK</sequence>
<dbReference type="InterPro" id="IPR051401">
    <property type="entry name" value="GtrA_CellWall_Glycosyl"/>
</dbReference>
<dbReference type="PANTHER" id="PTHR38459">
    <property type="entry name" value="PROPHAGE BACTOPRENOL-LINKED GLUCOSE TRANSLOCASE HOMOLOG"/>
    <property type="match status" value="1"/>
</dbReference>
<name>A0A1C7P8U8_9BACT</name>
<dbReference type="GO" id="GO:0005886">
    <property type="term" value="C:plasma membrane"/>
    <property type="evidence" value="ECO:0007669"/>
    <property type="project" value="TreeGrafter"/>
</dbReference>
<evidence type="ECO:0000256" key="3">
    <source>
        <dbReference type="ARBA" id="ARBA00022692"/>
    </source>
</evidence>
<evidence type="ECO:0000313" key="8">
    <source>
        <dbReference type="EMBL" id="SEH93096.1"/>
    </source>
</evidence>
<dbReference type="STRING" id="1679444.PYTT_1813"/>
<keyword evidence="4 6" id="KW-1133">Transmembrane helix</keyword>
<evidence type="ECO:0000259" key="7">
    <source>
        <dbReference type="Pfam" id="PF04138"/>
    </source>
</evidence>
<comment type="subcellular location">
    <subcellularLocation>
        <location evidence="1">Membrane</location>
        <topology evidence="1">Multi-pass membrane protein</topology>
    </subcellularLocation>
</comment>
<evidence type="ECO:0000256" key="4">
    <source>
        <dbReference type="ARBA" id="ARBA00022989"/>
    </source>
</evidence>
<keyword evidence="5 6" id="KW-0472">Membrane</keyword>
<dbReference type="GO" id="GO:0000271">
    <property type="term" value="P:polysaccharide biosynthetic process"/>
    <property type="evidence" value="ECO:0007669"/>
    <property type="project" value="InterPro"/>
</dbReference>
<dbReference type="KEGG" id="agl:PYTT_1813"/>
<comment type="similarity">
    <text evidence="2">Belongs to the GtrA family.</text>
</comment>
<organism evidence="8 9">
    <name type="scientific">Akkermansia glycaniphila</name>
    <dbReference type="NCBI Taxonomy" id="1679444"/>
    <lineage>
        <taxon>Bacteria</taxon>
        <taxon>Pseudomonadati</taxon>
        <taxon>Verrucomicrobiota</taxon>
        <taxon>Verrucomicrobiia</taxon>
        <taxon>Verrucomicrobiales</taxon>
        <taxon>Akkermansiaceae</taxon>
        <taxon>Akkermansia</taxon>
    </lineage>
</organism>
<gene>
    <name evidence="8" type="ORF">PYTT_1813</name>
</gene>
<keyword evidence="3 6" id="KW-0812">Transmembrane</keyword>
<dbReference type="OrthoDB" id="7024322at2"/>
<feature type="transmembrane region" description="Helical" evidence="6">
    <location>
        <begin position="21"/>
        <end position="42"/>
    </location>
</feature>
<feature type="domain" description="GtrA/DPMS transmembrane" evidence="7">
    <location>
        <begin position="23"/>
        <end position="112"/>
    </location>
</feature>
<evidence type="ECO:0000313" key="9">
    <source>
        <dbReference type="Proteomes" id="UP000176204"/>
    </source>
</evidence>
<dbReference type="AlphaFoldDB" id="A0A1C7P8U8"/>
<accession>A0A1C7P8U8</accession>
<dbReference type="PANTHER" id="PTHR38459:SF1">
    <property type="entry name" value="PROPHAGE BACTOPRENOL-LINKED GLUCOSE TRANSLOCASE HOMOLOG"/>
    <property type="match status" value="1"/>
</dbReference>
<protein>
    <submittedName>
        <fullName evidence="8">Gtra-like protein</fullName>
    </submittedName>
</protein>
<evidence type="ECO:0000256" key="1">
    <source>
        <dbReference type="ARBA" id="ARBA00004141"/>
    </source>
</evidence>
<feature type="transmembrane region" description="Helical" evidence="6">
    <location>
        <begin position="87"/>
        <end position="106"/>
    </location>
</feature>
<dbReference type="EMBL" id="LT629973">
    <property type="protein sequence ID" value="SEH93096.1"/>
    <property type="molecule type" value="Genomic_DNA"/>
</dbReference>
<feature type="transmembrane region" description="Helical" evidence="6">
    <location>
        <begin position="126"/>
        <end position="146"/>
    </location>
</feature>
<evidence type="ECO:0000256" key="2">
    <source>
        <dbReference type="ARBA" id="ARBA00009399"/>
    </source>
</evidence>
<proteinExistence type="inferred from homology"/>
<dbReference type="RefSeq" id="WP_067777780.1">
    <property type="nucleotide sequence ID" value="NZ_LIGX01000041.1"/>
</dbReference>
<reference evidence="9" key="1">
    <citation type="submission" date="2016-09" db="EMBL/GenBank/DDBJ databases">
        <authorList>
            <person name="Koehorst J."/>
        </authorList>
    </citation>
    <scope>NUCLEOTIDE SEQUENCE [LARGE SCALE GENOMIC DNA]</scope>
</reference>
<evidence type="ECO:0000256" key="5">
    <source>
        <dbReference type="ARBA" id="ARBA00023136"/>
    </source>
</evidence>
<feature type="transmembrane region" description="Helical" evidence="6">
    <location>
        <begin position="48"/>
        <end position="67"/>
    </location>
</feature>
<evidence type="ECO:0000256" key="6">
    <source>
        <dbReference type="SAM" id="Phobius"/>
    </source>
</evidence>